<dbReference type="GO" id="GO:0004181">
    <property type="term" value="F:metallocarboxypeptidase activity"/>
    <property type="evidence" value="ECO:0007669"/>
    <property type="project" value="InterPro"/>
</dbReference>
<evidence type="ECO:0000256" key="9">
    <source>
        <dbReference type="PROSITE-ProRule" id="PRU01379"/>
    </source>
</evidence>
<name>A0A4C1VMH9_EUMVA</name>
<dbReference type="SMART" id="SM00631">
    <property type="entry name" value="Zn_pept"/>
    <property type="match status" value="2"/>
</dbReference>
<dbReference type="PROSITE" id="PS52035">
    <property type="entry name" value="PEPTIDASE_M14"/>
    <property type="match status" value="2"/>
</dbReference>
<reference evidence="12 13" key="1">
    <citation type="journal article" date="2019" name="Commun. Biol.">
        <title>The bagworm genome reveals a unique fibroin gene that provides high tensile strength.</title>
        <authorList>
            <person name="Kono N."/>
            <person name="Nakamura H."/>
            <person name="Ohtoshi R."/>
            <person name="Tomita M."/>
            <person name="Numata K."/>
            <person name="Arakawa K."/>
        </authorList>
    </citation>
    <scope>NUCLEOTIDE SEQUENCE [LARGE SCALE GENOMIC DNA]</scope>
</reference>
<dbReference type="GO" id="GO:0016485">
    <property type="term" value="P:protein processing"/>
    <property type="evidence" value="ECO:0007669"/>
    <property type="project" value="TreeGrafter"/>
</dbReference>
<dbReference type="Gene3D" id="2.60.40.1120">
    <property type="entry name" value="Carboxypeptidase-like, regulatory domain"/>
    <property type="match status" value="1"/>
</dbReference>
<comment type="caution">
    <text evidence="12">The sequence shown here is derived from an EMBL/GenBank/DDBJ whole genome shotgun (WGS) entry which is preliminary data.</text>
</comment>
<dbReference type="Pfam" id="PF13620">
    <property type="entry name" value="CarboxypepD_reg"/>
    <property type="match status" value="1"/>
</dbReference>
<dbReference type="FunFam" id="3.40.630.10:FF:000020">
    <property type="entry name" value="Carboxypeptidase D"/>
    <property type="match status" value="1"/>
</dbReference>
<proteinExistence type="inferred from homology"/>
<keyword evidence="8" id="KW-0325">Glycoprotein</keyword>
<keyword evidence="3 12" id="KW-0121">Carboxypeptidase</keyword>
<dbReference type="Gene3D" id="3.40.630.10">
    <property type="entry name" value="Zn peptidases"/>
    <property type="match status" value="2"/>
</dbReference>
<dbReference type="GO" id="GO:0005615">
    <property type="term" value="C:extracellular space"/>
    <property type="evidence" value="ECO:0007669"/>
    <property type="project" value="TreeGrafter"/>
</dbReference>
<evidence type="ECO:0000256" key="5">
    <source>
        <dbReference type="ARBA" id="ARBA00022723"/>
    </source>
</evidence>
<accession>A0A4C1VMH9</accession>
<evidence type="ECO:0000313" key="13">
    <source>
        <dbReference type="Proteomes" id="UP000299102"/>
    </source>
</evidence>
<dbReference type="PROSITE" id="PS51257">
    <property type="entry name" value="PROKAR_LIPOPROTEIN"/>
    <property type="match status" value="1"/>
</dbReference>
<dbReference type="AlphaFoldDB" id="A0A4C1VMH9"/>
<dbReference type="InterPro" id="IPR057247">
    <property type="entry name" value="CARBOXYPEPT_ZN_2"/>
</dbReference>
<dbReference type="SUPFAM" id="SSF49464">
    <property type="entry name" value="Carboxypeptidase regulatory domain-like"/>
    <property type="match status" value="1"/>
</dbReference>
<dbReference type="Pfam" id="PF00246">
    <property type="entry name" value="Peptidase_M14"/>
    <property type="match status" value="2"/>
</dbReference>
<evidence type="ECO:0000256" key="7">
    <source>
        <dbReference type="ARBA" id="ARBA00022833"/>
    </source>
</evidence>
<feature type="domain" description="Peptidase M14" evidence="11">
    <location>
        <begin position="444"/>
        <end position="621"/>
    </location>
</feature>
<protein>
    <submittedName>
        <fullName evidence="12">Carboxypeptidase D</fullName>
    </submittedName>
</protein>
<evidence type="ECO:0000313" key="12">
    <source>
        <dbReference type="EMBL" id="GBP39104.1"/>
    </source>
</evidence>
<keyword evidence="10" id="KW-0732">Signal</keyword>
<dbReference type="PANTHER" id="PTHR11532:SF57">
    <property type="entry name" value="CARBOXYPEPTIDASE D, B"/>
    <property type="match status" value="1"/>
</dbReference>
<evidence type="ECO:0000256" key="3">
    <source>
        <dbReference type="ARBA" id="ARBA00022645"/>
    </source>
</evidence>
<dbReference type="PRINTS" id="PR00765">
    <property type="entry name" value="CRBOXYPTASEA"/>
</dbReference>
<dbReference type="EMBL" id="BGZK01000359">
    <property type="protein sequence ID" value="GBP39104.1"/>
    <property type="molecule type" value="Genomic_DNA"/>
</dbReference>
<sequence length="621" mass="70681">MVCSRLCFFLILFIFIISCAPLSIDQYEDESFLENPKYVAYEELKETLKRLEKSHPELAKVFSIGQSVKGRELLVIQITDGVNVTHPGRPAFKYVANMHGDETVGRQLVIYLAEYLLLNYGKEERVTKLVRDTDIYLMPSLNPDGFEISVEGSCESPNSLGGRNNARNVDLNRDFPDQFDKNRSIEDAYIYDGRQPETVAMIKWIRSKQFVLSGNLHGGSVVASYPYDDNNSGKDCCIETKAPDDAVFKYLAHVYADRQPIMKRGDTCPPENFTNGITNGAFWYSVQGGMQDFNYIDSNCFEVTFELSCCKYPKAETLPDHWRLNKDPMLAFMEQTHMGIKGFVVDAKGDAVKGAFIKVQGVAHPVKTTNLGEYWRLLVPGQYNITAIAPGFKKQRPIEVMIPINQSEAILLNFTLQRRSPLDNEPKDRSLRHDIDGLSVEDFKHHNYDAMVAFLRNLADSYPNITRLTSIGKSVERRDLYVLEVTKDPGRHIAGKPEFKYVANMHGNEVIGREMLLLLAKYLCESYYSGDERIQRLVNTTRIHLLPSMNPDGYEQSLVALKSECNRRNQSSENAISAQWREATSKDLKNSVEMVCSLEENAITKIEKKSVEVVWRSERDE</sequence>
<feature type="active site" description="Proton donor/acceptor" evidence="9">
    <location>
        <position position="306"/>
    </location>
</feature>
<dbReference type="PANTHER" id="PTHR11532">
    <property type="entry name" value="PROTEASE M14 CARBOXYPEPTIDASE"/>
    <property type="match status" value="1"/>
</dbReference>
<feature type="signal peptide" evidence="10">
    <location>
        <begin position="1"/>
        <end position="21"/>
    </location>
</feature>
<dbReference type="PROSITE" id="PS00132">
    <property type="entry name" value="CARBOXYPEPT_ZN_1"/>
    <property type="match status" value="2"/>
</dbReference>
<dbReference type="GO" id="GO:0008270">
    <property type="term" value="F:zinc ion binding"/>
    <property type="evidence" value="ECO:0007669"/>
    <property type="project" value="InterPro"/>
</dbReference>
<evidence type="ECO:0000256" key="6">
    <source>
        <dbReference type="ARBA" id="ARBA00022801"/>
    </source>
</evidence>
<evidence type="ECO:0000256" key="2">
    <source>
        <dbReference type="ARBA" id="ARBA00005988"/>
    </source>
</evidence>
<dbReference type="OrthoDB" id="10249045at2759"/>
<dbReference type="Proteomes" id="UP000299102">
    <property type="component" value="Unassembled WGS sequence"/>
</dbReference>
<keyword evidence="13" id="KW-1185">Reference proteome</keyword>
<keyword evidence="5" id="KW-0479">Metal-binding</keyword>
<evidence type="ECO:0000256" key="10">
    <source>
        <dbReference type="SAM" id="SignalP"/>
    </source>
</evidence>
<evidence type="ECO:0000256" key="8">
    <source>
        <dbReference type="ARBA" id="ARBA00023180"/>
    </source>
</evidence>
<evidence type="ECO:0000256" key="4">
    <source>
        <dbReference type="ARBA" id="ARBA00022670"/>
    </source>
</evidence>
<comment type="cofactor">
    <cofactor evidence="1">
        <name>Zn(2+)</name>
        <dbReference type="ChEBI" id="CHEBI:29105"/>
    </cofactor>
</comment>
<dbReference type="CDD" id="cd11308">
    <property type="entry name" value="Peptidase_M14NE-CP-C_like"/>
    <property type="match status" value="1"/>
</dbReference>
<dbReference type="InterPro" id="IPR050753">
    <property type="entry name" value="Peptidase_M14_domain"/>
</dbReference>
<keyword evidence="6" id="KW-0378">Hydrolase</keyword>
<feature type="chain" id="PRO_5020031193" evidence="10">
    <location>
        <begin position="22"/>
        <end position="621"/>
    </location>
</feature>
<dbReference type="InterPro" id="IPR057246">
    <property type="entry name" value="CARBOXYPEPT_ZN_1"/>
</dbReference>
<dbReference type="InterPro" id="IPR000834">
    <property type="entry name" value="Peptidase_M14"/>
</dbReference>
<organism evidence="12 13">
    <name type="scientific">Eumeta variegata</name>
    <name type="common">Bagworm moth</name>
    <name type="synonym">Eumeta japonica</name>
    <dbReference type="NCBI Taxonomy" id="151549"/>
    <lineage>
        <taxon>Eukaryota</taxon>
        <taxon>Metazoa</taxon>
        <taxon>Ecdysozoa</taxon>
        <taxon>Arthropoda</taxon>
        <taxon>Hexapoda</taxon>
        <taxon>Insecta</taxon>
        <taxon>Pterygota</taxon>
        <taxon>Neoptera</taxon>
        <taxon>Endopterygota</taxon>
        <taxon>Lepidoptera</taxon>
        <taxon>Glossata</taxon>
        <taxon>Ditrysia</taxon>
        <taxon>Tineoidea</taxon>
        <taxon>Psychidae</taxon>
        <taxon>Oiketicinae</taxon>
        <taxon>Eumeta</taxon>
    </lineage>
</organism>
<feature type="domain" description="Peptidase M14" evidence="11">
    <location>
        <begin position="37"/>
        <end position="336"/>
    </location>
</feature>
<keyword evidence="7" id="KW-0862">Zinc</keyword>
<dbReference type="CDD" id="cd03868">
    <property type="entry name" value="M14_CPD_I"/>
    <property type="match status" value="1"/>
</dbReference>
<comment type="similarity">
    <text evidence="2 9">Belongs to the peptidase M14 family.</text>
</comment>
<keyword evidence="4" id="KW-0645">Protease</keyword>
<gene>
    <name evidence="12" type="primary">svr</name>
    <name evidence="12" type="ORF">EVAR_27465_1</name>
</gene>
<dbReference type="PROSITE" id="PS00133">
    <property type="entry name" value="CARBOXYPEPT_ZN_2"/>
    <property type="match status" value="1"/>
</dbReference>
<dbReference type="GO" id="GO:0006518">
    <property type="term" value="P:peptide metabolic process"/>
    <property type="evidence" value="ECO:0007669"/>
    <property type="project" value="TreeGrafter"/>
</dbReference>
<dbReference type="InterPro" id="IPR008969">
    <property type="entry name" value="CarboxyPept-like_regulatory"/>
</dbReference>
<dbReference type="STRING" id="151549.A0A4C1VMH9"/>
<comment type="caution">
    <text evidence="9">Lacks conserved residue(s) required for the propagation of feature annotation.</text>
</comment>
<dbReference type="SUPFAM" id="SSF53187">
    <property type="entry name" value="Zn-dependent exopeptidases"/>
    <property type="match status" value="2"/>
</dbReference>
<evidence type="ECO:0000256" key="1">
    <source>
        <dbReference type="ARBA" id="ARBA00001947"/>
    </source>
</evidence>
<evidence type="ECO:0000259" key="11">
    <source>
        <dbReference type="PROSITE" id="PS52035"/>
    </source>
</evidence>